<comment type="caution">
    <text evidence="1">The sequence shown here is derived from an EMBL/GenBank/DDBJ whole genome shotgun (WGS) entry which is preliminary data.</text>
</comment>
<accession>A0ACC2KGR6</accession>
<keyword evidence="2" id="KW-1185">Reference proteome</keyword>
<protein>
    <submittedName>
        <fullName evidence="1">Uncharacterized protein</fullName>
    </submittedName>
</protein>
<sequence length="78" mass="8090">MERLEVKREHEEGLMNCLDDLKWSKLVVGEGEPVGGLKVGLAVRGNGEVAGLNDGWEEGGNGVVAVIAEGAEEGVAGC</sequence>
<reference evidence="1 2" key="1">
    <citation type="journal article" date="2022" name="Hortic Res">
        <title>A haplotype resolved chromosomal level avocado genome allows analysis of novel avocado genes.</title>
        <authorList>
            <person name="Nath O."/>
            <person name="Fletcher S.J."/>
            <person name="Hayward A."/>
            <person name="Shaw L.M."/>
            <person name="Masouleh A.K."/>
            <person name="Furtado A."/>
            <person name="Henry R.J."/>
            <person name="Mitter N."/>
        </authorList>
    </citation>
    <scope>NUCLEOTIDE SEQUENCE [LARGE SCALE GENOMIC DNA]</scope>
    <source>
        <strain evidence="2">cv. Hass</strain>
    </source>
</reference>
<dbReference type="EMBL" id="CM056817">
    <property type="protein sequence ID" value="KAJ8620212.1"/>
    <property type="molecule type" value="Genomic_DNA"/>
</dbReference>
<proteinExistence type="predicted"/>
<evidence type="ECO:0000313" key="1">
    <source>
        <dbReference type="EMBL" id="KAJ8620212.1"/>
    </source>
</evidence>
<name>A0ACC2KGR6_PERAE</name>
<gene>
    <name evidence="1" type="ORF">MRB53_028741</name>
</gene>
<evidence type="ECO:0000313" key="2">
    <source>
        <dbReference type="Proteomes" id="UP001234297"/>
    </source>
</evidence>
<dbReference type="Proteomes" id="UP001234297">
    <property type="component" value="Chromosome 9"/>
</dbReference>
<organism evidence="1 2">
    <name type="scientific">Persea americana</name>
    <name type="common">Avocado</name>
    <dbReference type="NCBI Taxonomy" id="3435"/>
    <lineage>
        <taxon>Eukaryota</taxon>
        <taxon>Viridiplantae</taxon>
        <taxon>Streptophyta</taxon>
        <taxon>Embryophyta</taxon>
        <taxon>Tracheophyta</taxon>
        <taxon>Spermatophyta</taxon>
        <taxon>Magnoliopsida</taxon>
        <taxon>Magnoliidae</taxon>
        <taxon>Laurales</taxon>
        <taxon>Lauraceae</taxon>
        <taxon>Persea</taxon>
    </lineage>
</organism>